<evidence type="ECO:0000256" key="5">
    <source>
        <dbReference type="SAM" id="SignalP"/>
    </source>
</evidence>
<evidence type="ECO:0000259" key="6">
    <source>
        <dbReference type="SMART" id="SM00198"/>
    </source>
</evidence>
<gene>
    <name evidence="7" type="ORF">UY3_17428</name>
</gene>
<dbReference type="InterPro" id="IPR014044">
    <property type="entry name" value="CAP_dom"/>
</dbReference>
<evidence type="ECO:0000256" key="4">
    <source>
        <dbReference type="ARBA" id="ARBA00023136"/>
    </source>
</evidence>
<dbReference type="InterPro" id="IPR002413">
    <property type="entry name" value="V5_allergen-like"/>
</dbReference>
<comment type="similarity">
    <text evidence="2">Belongs to the CRISP family.</text>
</comment>
<accession>M7AK48</accession>
<feature type="signal peptide" evidence="5">
    <location>
        <begin position="1"/>
        <end position="21"/>
    </location>
</feature>
<comment type="subcellular location">
    <subcellularLocation>
        <location evidence="1">Membrane</location>
    </subcellularLocation>
</comment>
<evidence type="ECO:0000313" key="7">
    <source>
        <dbReference type="EMBL" id="EMP25501.1"/>
    </source>
</evidence>
<keyword evidence="8" id="KW-1185">Reference proteome</keyword>
<dbReference type="PROSITE" id="PS01010">
    <property type="entry name" value="CRISP_2"/>
    <property type="match status" value="2"/>
</dbReference>
<dbReference type="EMBL" id="KB589105">
    <property type="protein sequence ID" value="EMP25501.1"/>
    <property type="molecule type" value="Genomic_DNA"/>
</dbReference>
<keyword evidence="3 5" id="KW-0732">Signal</keyword>
<feature type="domain" description="SCP" evidence="6">
    <location>
        <begin position="271"/>
        <end position="421"/>
    </location>
</feature>
<dbReference type="InterPro" id="IPR018244">
    <property type="entry name" value="Allrgn_V5/Tpx1_CS"/>
</dbReference>
<feature type="chain" id="PRO_5004079512" evidence="5">
    <location>
        <begin position="22"/>
        <end position="445"/>
    </location>
</feature>
<protein>
    <submittedName>
        <fullName evidence="7">Glioma pathogenesis-related protein 1</fullName>
    </submittedName>
</protein>
<dbReference type="GO" id="GO:0016020">
    <property type="term" value="C:membrane"/>
    <property type="evidence" value="ECO:0007669"/>
    <property type="project" value="UniProtKB-SubCell"/>
</dbReference>
<dbReference type="PRINTS" id="PR00837">
    <property type="entry name" value="V5TPXLIKE"/>
</dbReference>
<dbReference type="eggNOG" id="KOG3017">
    <property type="taxonomic scope" value="Eukaryota"/>
</dbReference>
<dbReference type="PROSITE" id="PS01009">
    <property type="entry name" value="CRISP_1"/>
    <property type="match status" value="2"/>
</dbReference>
<reference evidence="8" key="1">
    <citation type="journal article" date="2013" name="Nat. Genet.">
        <title>The draft genomes of soft-shell turtle and green sea turtle yield insights into the development and evolution of the turtle-specific body plan.</title>
        <authorList>
            <person name="Wang Z."/>
            <person name="Pascual-Anaya J."/>
            <person name="Zadissa A."/>
            <person name="Li W."/>
            <person name="Niimura Y."/>
            <person name="Huang Z."/>
            <person name="Li C."/>
            <person name="White S."/>
            <person name="Xiong Z."/>
            <person name="Fang D."/>
            <person name="Wang B."/>
            <person name="Ming Y."/>
            <person name="Chen Y."/>
            <person name="Zheng Y."/>
            <person name="Kuraku S."/>
            <person name="Pignatelli M."/>
            <person name="Herrero J."/>
            <person name="Beal K."/>
            <person name="Nozawa M."/>
            <person name="Li Q."/>
            <person name="Wang J."/>
            <person name="Zhang H."/>
            <person name="Yu L."/>
            <person name="Shigenobu S."/>
            <person name="Wang J."/>
            <person name="Liu J."/>
            <person name="Flicek P."/>
            <person name="Searle S."/>
            <person name="Wang J."/>
            <person name="Kuratani S."/>
            <person name="Yin Y."/>
            <person name="Aken B."/>
            <person name="Zhang G."/>
            <person name="Irie N."/>
        </authorList>
    </citation>
    <scope>NUCLEOTIDE SEQUENCE [LARGE SCALE GENOMIC DNA]</scope>
</reference>
<evidence type="ECO:0000313" key="8">
    <source>
        <dbReference type="Proteomes" id="UP000031443"/>
    </source>
</evidence>
<dbReference type="AlphaFoldDB" id="M7AK48"/>
<dbReference type="Gene3D" id="3.40.33.10">
    <property type="entry name" value="CAP"/>
    <property type="match status" value="2"/>
</dbReference>
<dbReference type="FunFam" id="3.40.33.10:FF:000008">
    <property type="entry name" value="GLI pathogenesis-related 1 (Glioma)"/>
    <property type="match status" value="2"/>
</dbReference>
<feature type="domain" description="SCP" evidence="6">
    <location>
        <begin position="34"/>
        <end position="185"/>
    </location>
</feature>
<dbReference type="InterPro" id="IPR035940">
    <property type="entry name" value="CAP_sf"/>
</dbReference>
<dbReference type="Pfam" id="PF00188">
    <property type="entry name" value="CAP"/>
    <property type="match status" value="2"/>
</dbReference>
<keyword evidence="4" id="KW-0472">Membrane</keyword>
<dbReference type="PANTHER" id="PTHR10334">
    <property type="entry name" value="CYSTEINE-RICH SECRETORY PROTEIN-RELATED"/>
    <property type="match status" value="1"/>
</dbReference>
<organism evidence="7 8">
    <name type="scientific">Chelonia mydas</name>
    <name type="common">Green sea-turtle</name>
    <name type="synonym">Chelonia agassizi</name>
    <dbReference type="NCBI Taxonomy" id="8469"/>
    <lineage>
        <taxon>Eukaryota</taxon>
        <taxon>Metazoa</taxon>
        <taxon>Chordata</taxon>
        <taxon>Craniata</taxon>
        <taxon>Vertebrata</taxon>
        <taxon>Euteleostomi</taxon>
        <taxon>Archelosauria</taxon>
        <taxon>Testudinata</taxon>
        <taxon>Testudines</taxon>
        <taxon>Cryptodira</taxon>
        <taxon>Durocryptodira</taxon>
        <taxon>Americhelydia</taxon>
        <taxon>Chelonioidea</taxon>
        <taxon>Cheloniidae</taxon>
        <taxon>Chelonia</taxon>
    </lineage>
</organism>
<dbReference type="GO" id="GO:0005576">
    <property type="term" value="C:extracellular region"/>
    <property type="evidence" value="ECO:0007669"/>
    <property type="project" value="InterPro"/>
</dbReference>
<evidence type="ECO:0000256" key="2">
    <source>
        <dbReference type="ARBA" id="ARBA00009923"/>
    </source>
</evidence>
<dbReference type="Proteomes" id="UP000031443">
    <property type="component" value="Unassembled WGS sequence"/>
</dbReference>
<dbReference type="InterPro" id="IPR034121">
    <property type="entry name" value="SCP_GLIPR-1-like"/>
</dbReference>
<dbReference type="PROSITE" id="PS51257">
    <property type="entry name" value="PROKAR_LIPOPROTEIN"/>
    <property type="match status" value="1"/>
</dbReference>
<name>M7AK48_CHEMY</name>
<dbReference type="InterPro" id="IPR001283">
    <property type="entry name" value="CRISP-related"/>
</dbReference>
<evidence type="ECO:0000256" key="1">
    <source>
        <dbReference type="ARBA" id="ARBA00004370"/>
    </source>
</evidence>
<evidence type="ECO:0000256" key="3">
    <source>
        <dbReference type="ARBA" id="ARBA00022729"/>
    </source>
</evidence>
<proteinExistence type="inferred from homology"/>
<dbReference type="SUPFAM" id="SSF55797">
    <property type="entry name" value="PR-1-like"/>
    <property type="match status" value="2"/>
</dbReference>
<sequence length="445" mass="49612">MKVRLFLGVLLLLNLLSSCYSYKPNTLPDIEDTQFIKECVNAHNNFRSKVNPPASNMLHMSWDSALAKSAKAWAKRCHFDHNVYLKVHGKVHPNFTSVGENIWTGSLSLFSVSAAISNWYNEVTAYTFETRHCTRICGHYTQVVWATSYKVGCAVQFCPSVTGFKGLTNGAHFVCNYGPAGNYPTQPYKTGAACSDCNGEKCVDKLCARQLSLTKADKLIERTIDFFHTIKLEGQRDMKIMLSLPVMVVLALSVCCYSYEPSTLPDTRDKQFIEECVTAHNRFRSRVNPAASNMLHMSWDPDLAKTARAWAKTCQFKHNIYLKIRGKAHPTFTSVGENIWTGSLHIFSVTAALTSWYSEFKDYAYGTNTCTNMCGHYTQVVWATSYKVGCAVHFCPTVTGFHGSKAAHFICNYGPAGNYPTQPYNTGAACSKCNGEKCVDNLCGK</sequence>
<dbReference type="PRINTS" id="PR00838">
    <property type="entry name" value="V5ALLERGEN"/>
</dbReference>
<dbReference type="CDD" id="cd05385">
    <property type="entry name" value="CAP_GLIPR1-like"/>
    <property type="match status" value="2"/>
</dbReference>
<dbReference type="STRING" id="8469.M7AK48"/>
<dbReference type="SMART" id="SM00198">
    <property type="entry name" value="SCP"/>
    <property type="match status" value="2"/>
</dbReference>